<gene>
    <name evidence="16" type="ORF">FD755_003549</name>
</gene>
<evidence type="ECO:0000313" key="16">
    <source>
        <dbReference type="EMBL" id="KAB0381632.1"/>
    </source>
</evidence>
<keyword evidence="6" id="KW-0547">Nucleotide-binding</keyword>
<keyword evidence="4" id="KW-0597">Phosphoprotein</keyword>
<evidence type="ECO:0000256" key="9">
    <source>
        <dbReference type="ARBA" id="ARBA00023098"/>
    </source>
</evidence>
<keyword evidence="3" id="KW-0444">Lipid biosynthesis</keyword>
<dbReference type="GO" id="GO:0005634">
    <property type="term" value="C:nucleus"/>
    <property type="evidence" value="ECO:0007669"/>
    <property type="project" value="TreeGrafter"/>
</dbReference>
<comment type="caution">
    <text evidence="16">The sequence shown here is derived from an EMBL/GenBank/DDBJ whole genome shotgun (WGS) entry which is preliminary data.</text>
</comment>
<feature type="non-terminal residue" evidence="16">
    <location>
        <position position="1"/>
    </location>
</feature>
<evidence type="ECO:0000256" key="4">
    <source>
        <dbReference type="ARBA" id="ARBA00022553"/>
    </source>
</evidence>
<keyword evidence="7" id="KW-0276">Fatty acid metabolism</keyword>
<evidence type="ECO:0000256" key="14">
    <source>
        <dbReference type="PROSITE-ProRule" id="PRU00703"/>
    </source>
</evidence>
<dbReference type="GO" id="GO:0005829">
    <property type="term" value="C:cytosol"/>
    <property type="evidence" value="ECO:0007669"/>
    <property type="project" value="UniProtKB-ARBA"/>
</dbReference>
<keyword evidence="12" id="KW-0325">Glycoprotein</keyword>
<dbReference type="Proteomes" id="UP000326062">
    <property type="component" value="Chromosome 2"/>
</dbReference>
<dbReference type="Gene3D" id="3.10.580.10">
    <property type="entry name" value="CBS-domain"/>
    <property type="match status" value="1"/>
</dbReference>
<keyword evidence="8" id="KW-0067">ATP-binding</keyword>
<dbReference type="InterPro" id="IPR050511">
    <property type="entry name" value="AMPK_gamma/SDS23_families"/>
</dbReference>
<keyword evidence="11" id="KW-0275">Fatty acid biosynthesis</keyword>
<dbReference type="InterPro" id="IPR000644">
    <property type="entry name" value="CBS_dom"/>
</dbReference>
<evidence type="ECO:0000256" key="5">
    <source>
        <dbReference type="ARBA" id="ARBA00022737"/>
    </source>
</evidence>
<evidence type="ECO:0000256" key="3">
    <source>
        <dbReference type="ARBA" id="ARBA00022516"/>
    </source>
</evidence>
<dbReference type="EMBL" id="VCEB01000002">
    <property type="protein sequence ID" value="KAB0381632.1"/>
    <property type="molecule type" value="Genomic_DNA"/>
</dbReference>
<evidence type="ECO:0000256" key="11">
    <source>
        <dbReference type="ARBA" id="ARBA00023160"/>
    </source>
</evidence>
<evidence type="ECO:0000256" key="12">
    <source>
        <dbReference type="ARBA" id="ARBA00023180"/>
    </source>
</evidence>
<organism evidence="16 17">
    <name type="scientific">Muntiacus reevesi</name>
    <name type="common">Reeves' muntjac</name>
    <name type="synonym">Cervus reevesi</name>
    <dbReference type="NCBI Taxonomy" id="9886"/>
    <lineage>
        <taxon>Eukaryota</taxon>
        <taxon>Metazoa</taxon>
        <taxon>Chordata</taxon>
        <taxon>Craniata</taxon>
        <taxon>Vertebrata</taxon>
        <taxon>Euteleostomi</taxon>
        <taxon>Mammalia</taxon>
        <taxon>Eutheria</taxon>
        <taxon>Laurasiatheria</taxon>
        <taxon>Artiodactyla</taxon>
        <taxon>Ruminantia</taxon>
        <taxon>Pecora</taxon>
        <taxon>Cervidae</taxon>
        <taxon>Muntiacinae</taxon>
        <taxon>Muntiacus</taxon>
    </lineage>
</organism>
<evidence type="ECO:0000259" key="15">
    <source>
        <dbReference type="PROSITE" id="PS51371"/>
    </source>
</evidence>
<name>A0A5J5MQ59_MUNRE</name>
<sequence length="98" mass="11358">VQSYELEENKIETWMEVYIQDFFKPLVCISRNANLFDAVFSLIQNKIHRLPVIDPESSNVVYILTHKCILKFLKSGPTFCDPMDYSLPETLLCQQGSI</sequence>
<evidence type="ECO:0000313" key="17">
    <source>
        <dbReference type="Proteomes" id="UP000326062"/>
    </source>
</evidence>
<dbReference type="GO" id="GO:0016208">
    <property type="term" value="F:AMP binding"/>
    <property type="evidence" value="ECO:0007669"/>
    <property type="project" value="TreeGrafter"/>
</dbReference>
<dbReference type="PROSITE" id="PS51371">
    <property type="entry name" value="CBS"/>
    <property type="match status" value="1"/>
</dbReference>
<feature type="domain" description="CBS" evidence="15">
    <location>
        <begin position="22"/>
        <end position="79"/>
    </location>
</feature>
<dbReference type="SUPFAM" id="SSF54631">
    <property type="entry name" value="CBS-domain pair"/>
    <property type="match status" value="1"/>
</dbReference>
<proteinExistence type="inferred from homology"/>
<evidence type="ECO:0000256" key="10">
    <source>
        <dbReference type="ARBA" id="ARBA00023122"/>
    </source>
</evidence>
<dbReference type="GO" id="GO:0006633">
    <property type="term" value="P:fatty acid biosynthetic process"/>
    <property type="evidence" value="ECO:0007669"/>
    <property type="project" value="UniProtKB-KW"/>
</dbReference>
<dbReference type="Pfam" id="PF00571">
    <property type="entry name" value="CBS"/>
    <property type="match status" value="1"/>
</dbReference>
<accession>A0A5J5MQ59</accession>
<evidence type="ECO:0000256" key="8">
    <source>
        <dbReference type="ARBA" id="ARBA00022840"/>
    </source>
</evidence>
<comment type="subunit">
    <text evidence="13">AMPK is a heterotrimer of an alpha catalytic subunit (PRKAA1 or PRKAA2), a beta (PRKAB1 or PRKAB2) and a gamma non-catalytic subunits (PRKAG1, PRKAG2 or PRKAG3). Interacts with FNIP1 and FNIP2.</text>
</comment>
<evidence type="ECO:0000256" key="6">
    <source>
        <dbReference type="ARBA" id="ARBA00022741"/>
    </source>
</evidence>
<dbReference type="InterPro" id="IPR046342">
    <property type="entry name" value="CBS_dom_sf"/>
</dbReference>
<keyword evidence="9" id="KW-0443">Lipid metabolism</keyword>
<dbReference type="GO" id="GO:0031588">
    <property type="term" value="C:nucleotide-activated protein kinase complex"/>
    <property type="evidence" value="ECO:0007669"/>
    <property type="project" value="TreeGrafter"/>
</dbReference>
<evidence type="ECO:0000256" key="13">
    <source>
        <dbReference type="ARBA" id="ARBA00025878"/>
    </source>
</evidence>
<dbReference type="AlphaFoldDB" id="A0A5J5MQ59"/>
<evidence type="ECO:0000256" key="2">
    <source>
        <dbReference type="ARBA" id="ARBA00018007"/>
    </source>
</evidence>
<evidence type="ECO:0000256" key="7">
    <source>
        <dbReference type="ARBA" id="ARBA00022832"/>
    </source>
</evidence>
<dbReference type="GO" id="GO:0019901">
    <property type="term" value="F:protein kinase binding"/>
    <property type="evidence" value="ECO:0007669"/>
    <property type="project" value="TreeGrafter"/>
</dbReference>
<keyword evidence="17" id="KW-1185">Reference proteome</keyword>
<comment type="similarity">
    <text evidence="1">Belongs to the 5'-AMP-activated protein kinase gamma subunit family.</text>
</comment>
<protein>
    <recommendedName>
        <fullName evidence="2">5'-AMP-activated protein kinase subunit gamma-1</fullName>
    </recommendedName>
</protein>
<dbReference type="SMART" id="SM00116">
    <property type="entry name" value="CBS"/>
    <property type="match status" value="1"/>
</dbReference>
<reference evidence="16 17" key="1">
    <citation type="submission" date="2019-06" db="EMBL/GenBank/DDBJ databases">
        <title>Discovery of a novel chromosome fission-fusion reversal in muntjac.</title>
        <authorList>
            <person name="Mudd A.B."/>
            <person name="Bredeson J.V."/>
            <person name="Baum R."/>
            <person name="Hockemeyer D."/>
            <person name="Rokhsar D.S."/>
        </authorList>
    </citation>
    <scope>NUCLEOTIDE SEQUENCE [LARGE SCALE GENOMIC DNA]</scope>
    <source>
        <strain evidence="16">UCam_UCB_Mr</strain>
        <tissue evidence="16">Fibroblast cell line</tissue>
    </source>
</reference>
<evidence type="ECO:0000256" key="1">
    <source>
        <dbReference type="ARBA" id="ARBA00006750"/>
    </source>
</evidence>
<dbReference type="PANTHER" id="PTHR13780">
    <property type="entry name" value="AMP-ACTIVATED PROTEIN KINASE, GAMMA REGULATORY SUBUNIT"/>
    <property type="match status" value="1"/>
</dbReference>
<dbReference type="PANTHER" id="PTHR13780:SF38">
    <property type="entry name" value="5'-AMP-ACTIVATED PROTEIN KINASE SUBUNIT GAMMA-1"/>
    <property type="match status" value="1"/>
</dbReference>
<keyword evidence="5" id="KW-0677">Repeat</keyword>
<dbReference type="GO" id="GO:0019887">
    <property type="term" value="F:protein kinase regulator activity"/>
    <property type="evidence" value="ECO:0007669"/>
    <property type="project" value="TreeGrafter"/>
</dbReference>
<dbReference type="GO" id="GO:0005524">
    <property type="term" value="F:ATP binding"/>
    <property type="evidence" value="ECO:0007669"/>
    <property type="project" value="UniProtKB-KW"/>
</dbReference>
<keyword evidence="10 14" id="KW-0129">CBS domain</keyword>